<accession>A0A091EQC7</accession>
<name>A0A091EQC7_CORBR</name>
<sequence>ATIDFLLLAYGHGCKEFQGLCCLNLTSHSKSIHSQIEEIREQV</sequence>
<dbReference type="AlphaFoldDB" id="A0A091EQC7"/>
<evidence type="ECO:0000313" key="1">
    <source>
        <dbReference type="EMBL" id="KFO59231.1"/>
    </source>
</evidence>
<protein>
    <submittedName>
        <fullName evidence="1">Uncharacterized protein</fullName>
    </submittedName>
</protein>
<dbReference type="Proteomes" id="UP000052976">
    <property type="component" value="Unassembled WGS sequence"/>
</dbReference>
<organism evidence="1 2">
    <name type="scientific">Corvus brachyrhynchos</name>
    <name type="common">American crow</name>
    <dbReference type="NCBI Taxonomy" id="85066"/>
    <lineage>
        <taxon>Eukaryota</taxon>
        <taxon>Metazoa</taxon>
        <taxon>Chordata</taxon>
        <taxon>Craniata</taxon>
        <taxon>Vertebrata</taxon>
        <taxon>Euteleostomi</taxon>
        <taxon>Archelosauria</taxon>
        <taxon>Archosauria</taxon>
        <taxon>Dinosauria</taxon>
        <taxon>Saurischia</taxon>
        <taxon>Theropoda</taxon>
        <taxon>Coelurosauria</taxon>
        <taxon>Aves</taxon>
        <taxon>Neognathae</taxon>
        <taxon>Neoaves</taxon>
        <taxon>Telluraves</taxon>
        <taxon>Australaves</taxon>
        <taxon>Passeriformes</taxon>
        <taxon>Corvoidea</taxon>
        <taxon>Corvidae</taxon>
        <taxon>Corvus</taxon>
    </lineage>
</organism>
<gene>
    <name evidence="1" type="ORF">N302_09929</name>
</gene>
<proteinExistence type="predicted"/>
<feature type="non-terminal residue" evidence="1">
    <location>
        <position position="1"/>
    </location>
</feature>
<dbReference type="Gene3D" id="1.10.287.210">
    <property type="match status" value="1"/>
</dbReference>
<keyword evidence="2" id="KW-1185">Reference proteome</keyword>
<dbReference type="SUPFAM" id="SSF58069">
    <property type="entry name" value="Virus ectodomain"/>
    <property type="match status" value="1"/>
</dbReference>
<evidence type="ECO:0000313" key="2">
    <source>
        <dbReference type="Proteomes" id="UP000052976"/>
    </source>
</evidence>
<reference evidence="1 2" key="1">
    <citation type="submission" date="2014-04" db="EMBL/GenBank/DDBJ databases">
        <title>Genome evolution of avian class.</title>
        <authorList>
            <person name="Zhang G."/>
            <person name="Li C."/>
        </authorList>
    </citation>
    <scope>NUCLEOTIDE SEQUENCE [LARGE SCALE GENOMIC DNA]</scope>
    <source>
        <strain evidence="1">BGI_N302</strain>
    </source>
</reference>
<dbReference type="EMBL" id="KK718889">
    <property type="protein sequence ID" value="KFO59231.1"/>
    <property type="molecule type" value="Genomic_DNA"/>
</dbReference>
<feature type="non-terminal residue" evidence="1">
    <location>
        <position position="43"/>
    </location>
</feature>